<dbReference type="Pfam" id="PF23582">
    <property type="entry name" value="WHD_RGF3"/>
    <property type="match status" value="1"/>
</dbReference>
<dbReference type="OMA" id="HEIITWE"/>
<dbReference type="PROSITE" id="PS50003">
    <property type="entry name" value="PH_DOMAIN"/>
    <property type="match status" value="1"/>
</dbReference>
<dbReference type="CDD" id="cd00160">
    <property type="entry name" value="RhoGEF"/>
    <property type="match status" value="1"/>
</dbReference>
<dbReference type="Pfam" id="PF00621">
    <property type="entry name" value="RhoGEF"/>
    <property type="match status" value="1"/>
</dbReference>
<keyword evidence="2" id="KW-0175">Coiled coil</keyword>
<dbReference type="GO" id="GO:0031505">
    <property type="term" value="P:fungal-type cell wall organization"/>
    <property type="evidence" value="ECO:0007669"/>
    <property type="project" value="EnsemblFungi"/>
</dbReference>
<feature type="region of interest" description="Disordered" evidence="3">
    <location>
        <begin position="1"/>
        <end position="132"/>
    </location>
</feature>
<dbReference type="GO" id="GO:0000131">
    <property type="term" value="C:incipient cellular bud site"/>
    <property type="evidence" value="ECO:0007669"/>
    <property type="project" value="EnsemblFungi"/>
</dbReference>
<dbReference type="InterPro" id="IPR000219">
    <property type="entry name" value="DH_dom"/>
</dbReference>
<dbReference type="SUPFAM" id="SSF50729">
    <property type="entry name" value="PH domain-like"/>
    <property type="match status" value="1"/>
</dbReference>
<dbReference type="EMBL" id="HE580276">
    <property type="protein sequence ID" value="CCD27144.1"/>
    <property type="molecule type" value="Genomic_DNA"/>
</dbReference>
<dbReference type="InterPro" id="IPR057283">
    <property type="entry name" value="RGF3_WH"/>
</dbReference>
<dbReference type="HOGENOM" id="CLU_002884_0_0_1"/>
<dbReference type="InterPro" id="IPR001849">
    <property type="entry name" value="PH_domain"/>
</dbReference>
<feature type="domain" description="CNH" evidence="6">
    <location>
        <begin position="1034"/>
        <end position="1367"/>
    </location>
</feature>
<dbReference type="OrthoDB" id="660555at2759"/>
<dbReference type="RefSeq" id="XP_003672387.1">
    <property type="nucleotide sequence ID" value="XM_003672339.1"/>
</dbReference>
<dbReference type="SMART" id="SM00325">
    <property type="entry name" value="RhoGEF"/>
    <property type="match status" value="1"/>
</dbReference>
<evidence type="ECO:0000256" key="3">
    <source>
        <dbReference type="SAM" id="MobiDB-lite"/>
    </source>
</evidence>
<evidence type="ECO:0000259" key="4">
    <source>
        <dbReference type="PROSITE" id="PS50003"/>
    </source>
</evidence>
<dbReference type="Pfam" id="PF00780">
    <property type="entry name" value="CNH"/>
    <property type="match status" value="1"/>
</dbReference>
<dbReference type="InterPro" id="IPR052233">
    <property type="entry name" value="Rho-type_GEFs"/>
</dbReference>
<protein>
    <recommendedName>
        <fullName evidence="9">CNH domain-containing protein</fullName>
    </recommendedName>
</protein>
<feature type="compositionally biased region" description="Basic and acidic residues" evidence="3">
    <location>
        <begin position="1"/>
        <end position="22"/>
    </location>
</feature>
<dbReference type="InterPro" id="IPR001180">
    <property type="entry name" value="CNH_dom"/>
</dbReference>
<dbReference type="GO" id="GO:0005085">
    <property type="term" value="F:guanyl-nucleotide exchange factor activity"/>
    <property type="evidence" value="ECO:0007669"/>
    <property type="project" value="UniProtKB-KW"/>
</dbReference>
<proteinExistence type="predicted"/>
<keyword evidence="1" id="KW-0344">Guanine-nucleotide releasing factor</keyword>
<evidence type="ECO:0000256" key="1">
    <source>
        <dbReference type="ARBA" id="ARBA00022658"/>
    </source>
</evidence>
<dbReference type="InterPro" id="IPR035899">
    <property type="entry name" value="DBL_dom_sf"/>
</dbReference>
<dbReference type="GO" id="GO:0005935">
    <property type="term" value="C:cellular bud neck"/>
    <property type="evidence" value="ECO:0007669"/>
    <property type="project" value="EnsemblFungi"/>
</dbReference>
<reference evidence="7 8" key="1">
    <citation type="journal article" date="2011" name="Proc. Natl. Acad. Sci. U.S.A.">
        <title>Evolutionary erosion of yeast sex chromosomes by mating-type switching accidents.</title>
        <authorList>
            <person name="Gordon J.L."/>
            <person name="Armisen D."/>
            <person name="Proux-Wera E."/>
            <person name="Oheigeartaigh S.S."/>
            <person name="Byrne K.P."/>
            <person name="Wolfe K.H."/>
        </authorList>
    </citation>
    <scope>NUCLEOTIDE SEQUENCE [LARGE SCALE GENOMIC DNA]</scope>
    <source>
        <strain evidence="8">ATCC 10597 / BCRC 20456 / CBS 421 / NBRC 0211 / NRRL Y-12639</strain>
    </source>
</reference>
<feature type="compositionally biased region" description="Basic and acidic residues" evidence="3">
    <location>
        <begin position="33"/>
        <end position="48"/>
    </location>
</feature>
<dbReference type="InterPro" id="IPR011993">
    <property type="entry name" value="PH-like_dom_sf"/>
</dbReference>
<keyword evidence="8" id="KW-1185">Reference proteome</keyword>
<evidence type="ECO:0000313" key="7">
    <source>
        <dbReference type="EMBL" id="CCD27144.1"/>
    </source>
</evidence>
<name>G0WH66_NAUDC</name>
<feature type="compositionally biased region" description="Basic and acidic residues" evidence="3">
    <location>
        <begin position="859"/>
        <end position="868"/>
    </location>
</feature>
<feature type="region of interest" description="Disordered" evidence="3">
    <location>
        <begin position="166"/>
        <end position="222"/>
    </location>
</feature>
<feature type="compositionally biased region" description="Polar residues" evidence="3">
    <location>
        <begin position="66"/>
        <end position="87"/>
    </location>
</feature>
<dbReference type="STRING" id="1071378.G0WH66"/>
<gene>
    <name evidence="7" type="primary">NDAI0J02520</name>
    <name evidence="7" type="ordered locus">NDAI_0J02520</name>
</gene>
<evidence type="ECO:0000256" key="2">
    <source>
        <dbReference type="SAM" id="Coils"/>
    </source>
</evidence>
<feature type="domain" description="PH" evidence="4">
    <location>
        <begin position="798"/>
        <end position="975"/>
    </location>
</feature>
<dbReference type="Gene3D" id="2.30.29.30">
    <property type="entry name" value="Pleckstrin-homology domain (PH domain)/Phosphotyrosine-binding domain (PTB)"/>
    <property type="match status" value="1"/>
</dbReference>
<feature type="compositionally biased region" description="Polar residues" evidence="3">
    <location>
        <begin position="195"/>
        <end position="209"/>
    </location>
</feature>
<dbReference type="eggNOG" id="KOG4305">
    <property type="taxonomic scope" value="Eukaryota"/>
</dbReference>
<feature type="compositionally biased region" description="Low complexity" evidence="3">
    <location>
        <begin position="180"/>
        <end position="194"/>
    </location>
</feature>
<dbReference type="PANTHER" id="PTHR46572:SF1">
    <property type="entry name" value="RHO1 GUANINE NUCLEOTIDE EXCHANGE FACTOR TUS1"/>
    <property type="match status" value="1"/>
</dbReference>
<feature type="coiled-coil region" evidence="2">
    <location>
        <begin position="399"/>
        <end position="426"/>
    </location>
</feature>
<accession>G0WH66</accession>
<dbReference type="Gene3D" id="1.20.900.10">
    <property type="entry name" value="Dbl homology (DH) domain"/>
    <property type="match status" value="1"/>
</dbReference>
<dbReference type="PANTHER" id="PTHR46572">
    <property type="entry name" value="RHO1 GDP-GTP EXCHANGE PROTEIN 1-RELATED"/>
    <property type="match status" value="1"/>
</dbReference>
<evidence type="ECO:0000259" key="6">
    <source>
        <dbReference type="PROSITE" id="PS50219"/>
    </source>
</evidence>
<dbReference type="SMART" id="SM00233">
    <property type="entry name" value="PH"/>
    <property type="match status" value="1"/>
</dbReference>
<feature type="domain" description="DH" evidence="5">
    <location>
        <begin position="524"/>
        <end position="714"/>
    </location>
</feature>
<dbReference type="PROSITE" id="PS50010">
    <property type="entry name" value="DH_2"/>
    <property type="match status" value="1"/>
</dbReference>
<evidence type="ECO:0000259" key="5">
    <source>
        <dbReference type="PROSITE" id="PS50010"/>
    </source>
</evidence>
<dbReference type="GO" id="GO:0007165">
    <property type="term" value="P:signal transduction"/>
    <property type="evidence" value="ECO:0007669"/>
    <property type="project" value="EnsemblFungi"/>
</dbReference>
<dbReference type="SUPFAM" id="SSF48065">
    <property type="entry name" value="DBL homology domain (DH-domain)"/>
    <property type="match status" value="1"/>
</dbReference>
<feature type="compositionally biased region" description="Low complexity" evidence="3">
    <location>
        <begin position="875"/>
        <end position="886"/>
    </location>
</feature>
<dbReference type="SMART" id="SM00036">
    <property type="entry name" value="CNH"/>
    <property type="match status" value="1"/>
</dbReference>
<dbReference type="Proteomes" id="UP000000689">
    <property type="component" value="Chromosome 10"/>
</dbReference>
<sequence length="1392" mass="159275">MYRNHPNEAEDRRYPKDNDLPEKVSLPKLPPLDTRESFLERAAKKDSDDLTIGWTPITGNDGPDSSLFSSKTPSPKQQSRTAINSARYSGPSPPLRPPPPTPPQSSSILNNRTRRRPPPPTPSPVTSQNSSPLIYKFDQQRLVDQSSPTLSRENMLPHNNNNIARIYHSPAKNSPSSSTPRLPNLPSPSFSSPSQNKMLPTITSSNKHSSSGEKELPLTPIDFYKPQPLPIATLELRKFSDSSRNSDSIESYYSDSNYSFNNSTNKNKNPLTAATATTTSKILSTSTTSSRDITGSEFNSLLGGKPLDFVPSIIQPTQPFSINLLDENKLYQCFTIYQLSDIYEWILKVYFEWFNEYIFTKIIFYQVVQRLLEFQIPNNFNQNIIDDNVDKIIESLIQKNAIRFENKNEQQEVRKQEQNDEDEDEDTIVIIVAGLDIQGIFTELLPCYSFLDTDYNDLSNTSLKCYSYTCNNNSVSSTTTTPPTLEKKKQLEISEIIHKSVGVWTDYWHLTSKELSKINPKEIQRQSFIFDLIILEERSLNMANAAIEIYGKRFDPDLLPNEPNFASLAFDIFQPLIDLHKTYLLSPIFEKIETNGKFIDGIGKIYYDWCNEATDIYIKYANSMAIVHEIITWEKKHKTPFSKWLNEIDNSIEITKSKMYHDVIFFGGFFKSLQNMPITLQSILKNTDPSMEDYEYLKMVIKLIENLSAKVDKVHGDSIDHRNLIRFSTQLIISKTITNNNNNSKKGSAGYTNILETTTTTTTMSTNSQSESNMKEEQDNIIMNEDKLDLQLNDPGRKLLISGQLLKKRDLWLDPTPVHLVLLDNYLLLTEPTFKNNMKYYKLIERPIPIDYLNLEKKKSDNNNKETNNDDASQSNNNTTNKLLNSPISSTPLSSVRPRLFNTVTKTFHPSSSPLLNENKNLKNIATSISNVNPNERGNFSFKVRNTATNESFTFLAETHDELDRWVNTIINKLKDINKKSSSFNAVEFEILSTDFAYVEKDAPINLPVAPEGSEIDVALKRFNCNGTGIPPIATTILCTTFLHMENKKFLLIATENGVFLKQYDENKKPMTKILLCSNVKKMEVNKKLGLLFVLDDKKLIYFNLPSILACYYNPKQYLINNCVVGLVIKDKVNWFKFAEDFGNSRHLFFERKGRIYVMTPEFDQINQSIKYFKEYKEYRLPIYGNNTGSLNLSHETRDIIVLKKCFLVCTSKGVYVFNDSFNDDGLVIPMFLCGQNTIYSDSTTTIDMPNAEKMLEFVKNDIINNKTRPITCFQLPDSMEYLIIYDEAVIKMNHHGQLENWRQDILVLDFYCTNAAFYNGNLILVGDNLIQVYNVKIPNMKLCKISPVQIIKGKKIQLVSSEKCQDVTFTLSHPNLAERQLLLKCNPCKKQ</sequence>
<dbReference type="PROSITE" id="PS50219">
    <property type="entry name" value="CNH"/>
    <property type="match status" value="1"/>
</dbReference>
<evidence type="ECO:0008006" key="9">
    <source>
        <dbReference type="Google" id="ProtNLM"/>
    </source>
</evidence>
<feature type="compositionally biased region" description="Pro residues" evidence="3">
    <location>
        <begin position="91"/>
        <end position="103"/>
    </location>
</feature>
<evidence type="ECO:0000313" key="8">
    <source>
        <dbReference type="Proteomes" id="UP000000689"/>
    </source>
</evidence>
<dbReference type="KEGG" id="ndi:NDAI_0J02520"/>
<dbReference type="GO" id="GO:1903501">
    <property type="term" value="P:positive regulation of mitotic actomyosin contractile ring assembly"/>
    <property type="evidence" value="ECO:0007669"/>
    <property type="project" value="EnsemblFungi"/>
</dbReference>
<organism evidence="7 8">
    <name type="scientific">Naumovozyma dairenensis (strain ATCC 10597 / BCRC 20456 / CBS 421 / NBRC 0211 / NRRL Y-12639)</name>
    <name type="common">Saccharomyces dairenensis</name>
    <dbReference type="NCBI Taxonomy" id="1071378"/>
    <lineage>
        <taxon>Eukaryota</taxon>
        <taxon>Fungi</taxon>
        <taxon>Dikarya</taxon>
        <taxon>Ascomycota</taxon>
        <taxon>Saccharomycotina</taxon>
        <taxon>Saccharomycetes</taxon>
        <taxon>Saccharomycetales</taxon>
        <taxon>Saccharomycetaceae</taxon>
        <taxon>Naumovozyma</taxon>
    </lineage>
</organism>
<dbReference type="GeneID" id="11494481"/>
<feature type="region of interest" description="Disordered" evidence="3">
    <location>
        <begin position="859"/>
        <end position="889"/>
    </location>
</feature>